<evidence type="ECO:0000313" key="2">
    <source>
        <dbReference type="Proteomes" id="UP000315700"/>
    </source>
</evidence>
<gene>
    <name evidence="1" type="ORF">Pan44_38570</name>
</gene>
<dbReference type="Pfam" id="PF05638">
    <property type="entry name" value="T6SS_HCP"/>
    <property type="match status" value="1"/>
</dbReference>
<evidence type="ECO:0000313" key="1">
    <source>
        <dbReference type="EMBL" id="QDT55809.1"/>
    </source>
</evidence>
<accession>A0A517SI59</accession>
<dbReference type="InParanoid" id="A0A517SI59"/>
<dbReference type="SUPFAM" id="SSF141452">
    <property type="entry name" value="Hcp1-like"/>
    <property type="match status" value="1"/>
</dbReference>
<dbReference type="InterPro" id="IPR053165">
    <property type="entry name" value="HSI-I_assembly_Hcp1"/>
</dbReference>
<dbReference type="EMBL" id="CP036271">
    <property type="protein sequence ID" value="QDT55809.1"/>
    <property type="molecule type" value="Genomic_DNA"/>
</dbReference>
<reference evidence="1 2" key="1">
    <citation type="submission" date="2019-02" db="EMBL/GenBank/DDBJ databases">
        <title>Deep-cultivation of Planctomycetes and their phenomic and genomic characterization uncovers novel biology.</title>
        <authorList>
            <person name="Wiegand S."/>
            <person name="Jogler M."/>
            <person name="Boedeker C."/>
            <person name="Pinto D."/>
            <person name="Vollmers J."/>
            <person name="Rivas-Marin E."/>
            <person name="Kohn T."/>
            <person name="Peeters S.H."/>
            <person name="Heuer A."/>
            <person name="Rast P."/>
            <person name="Oberbeckmann S."/>
            <person name="Bunk B."/>
            <person name="Jeske O."/>
            <person name="Meyerdierks A."/>
            <person name="Storesund J.E."/>
            <person name="Kallscheuer N."/>
            <person name="Luecker S."/>
            <person name="Lage O.M."/>
            <person name="Pohl T."/>
            <person name="Merkel B.J."/>
            <person name="Hornburger P."/>
            <person name="Mueller R.-W."/>
            <person name="Bruemmer F."/>
            <person name="Labrenz M."/>
            <person name="Spormann A.M."/>
            <person name="Op den Camp H."/>
            <person name="Overmann J."/>
            <person name="Amann R."/>
            <person name="Jetten M.S.M."/>
            <person name="Mascher T."/>
            <person name="Medema M.H."/>
            <person name="Devos D.P."/>
            <person name="Kaster A.-K."/>
            <person name="Ovreas L."/>
            <person name="Rohde M."/>
            <person name="Galperin M.Y."/>
            <person name="Jogler C."/>
        </authorList>
    </citation>
    <scope>NUCLEOTIDE SEQUENCE [LARGE SCALE GENOMIC DNA]</scope>
    <source>
        <strain evidence="1 2">Pan44</strain>
    </source>
</reference>
<dbReference type="Proteomes" id="UP000315700">
    <property type="component" value="Chromosome"/>
</dbReference>
<dbReference type="InterPro" id="IPR008514">
    <property type="entry name" value="T6SS_Hcp"/>
</dbReference>
<dbReference type="AlphaFoldDB" id="A0A517SI59"/>
<dbReference type="Gene3D" id="2.30.110.20">
    <property type="entry name" value="Hcp1-like"/>
    <property type="match status" value="1"/>
</dbReference>
<keyword evidence="2" id="KW-1185">Reference proteome</keyword>
<dbReference type="OrthoDB" id="4865570at2"/>
<dbReference type="InterPro" id="IPR036624">
    <property type="entry name" value="Hcp1-lik_sf"/>
</dbReference>
<dbReference type="PANTHER" id="PTHR36152">
    <property type="entry name" value="CYTOPLASMIC PROTEIN-RELATED"/>
    <property type="match status" value="1"/>
</dbReference>
<dbReference type="KEGG" id="ccos:Pan44_38570"/>
<protein>
    <recommendedName>
        <fullName evidence="3">Major exported protein</fullName>
    </recommendedName>
</protein>
<dbReference type="PANTHER" id="PTHR36152:SF1">
    <property type="entry name" value="UBIQUITIN-LIKE DOMAIN-CONTAINING PROTEIN"/>
    <property type="match status" value="1"/>
</dbReference>
<sequence length="161" mass="17131">MAADILLKIEGVEGDSKTDGHEGEIDVLSASLGATNPSSRAYGGGAGTAKVNVHDLVITKRADKASPTFFLKTCEGTHYDSATLVFRKAGGDGGPVEYMKYEMTHVFVSSWQQSGGGDQFAMENVSFSFEKLKVTFTGQDDTGAATEPVETEWDIAANKKP</sequence>
<name>A0A517SI59_9PLAN</name>
<dbReference type="RefSeq" id="WP_145032144.1">
    <property type="nucleotide sequence ID" value="NZ_CP036271.1"/>
</dbReference>
<evidence type="ECO:0008006" key="3">
    <source>
        <dbReference type="Google" id="ProtNLM"/>
    </source>
</evidence>
<proteinExistence type="predicted"/>
<organism evidence="1 2">
    <name type="scientific">Caulifigura coniformis</name>
    <dbReference type="NCBI Taxonomy" id="2527983"/>
    <lineage>
        <taxon>Bacteria</taxon>
        <taxon>Pseudomonadati</taxon>
        <taxon>Planctomycetota</taxon>
        <taxon>Planctomycetia</taxon>
        <taxon>Planctomycetales</taxon>
        <taxon>Planctomycetaceae</taxon>
        <taxon>Caulifigura</taxon>
    </lineage>
</organism>